<dbReference type="AlphaFoldDB" id="A0A076PQS8"/>
<accession>A0A076PQS8</accession>
<evidence type="ECO:0000313" key="2">
    <source>
        <dbReference type="Proteomes" id="UP000028782"/>
    </source>
</evidence>
<dbReference type="Proteomes" id="UP000028782">
    <property type="component" value="Chromosome"/>
</dbReference>
<dbReference type="HOGENOM" id="CLU_130947_1_0_4"/>
<organism evidence="1 2">
    <name type="scientific">Comamonas testosteroni TK102</name>
    <dbReference type="NCBI Taxonomy" id="1392005"/>
    <lineage>
        <taxon>Bacteria</taxon>
        <taxon>Pseudomonadati</taxon>
        <taxon>Pseudomonadota</taxon>
        <taxon>Betaproteobacteria</taxon>
        <taxon>Burkholderiales</taxon>
        <taxon>Comamonadaceae</taxon>
        <taxon>Comamonas</taxon>
    </lineage>
</organism>
<protein>
    <submittedName>
        <fullName evidence="1">Uncharacterized protein</fullName>
    </submittedName>
</protein>
<evidence type="ECO:0000313" key="1">
    <source>
        <dbReference type="EMBL" id="AIJ45767.1"/>
    </source>
</evidence>
<dbReference type="KEGG" id="ctes:O987_08105"/>
<proteinExistence type="predicted"/>
<dbReference type="EMBL" id="CP006704">
    <property type="protein sequence ID" value="AIJ45767.1"/>
    <property type="molecule type" value="Genomic_DNA"/>
</dbReference>
<gene>
    <name evidence="1" type="ORF">O987_08105</name>
</gene>
<reference evidence="1 2" key="1">
    <citation type="journal article" date="2014" name="Genome Announc.">
        <title>Complete Genome Sequence of Polychlorinated Biphenyl Degrader Comamonas testosteroni TK102 (NBRC 109938).</title>
        <authorList>
            <person name="Fukuda K."/>
            <person name="Hosoyama A."/>
            <person name="Tsuchikane K."/>
            <person name="Ohji S."/>
            <person name="Yamazoe A."/>
            <person name="Fujita N."/>
            <person name="Shintani M."/>
            <person name="Kimbara K."/>
        </authorList>
    </citation>
    <scope>NUCLEOTIDE SEQUENCE [LARGE SCALE GENOMIC DNA]</scope>
    <source>
        <strain evidence="1">TK102</strain>
    </source>
</reference>
<dbReference type="RefSeq" id="WP_043371508.1">
    <property type="nucleotide sequence ID" value="NZ_CP006704.1"/>
</dbReference>
<name>A0A076PQS8_COMTE</name>
<sequence length="122" mass="13760">MAANSQVRKYFEALDRLRARGTPINNDTVALEAGSGRGSIKKSRLGHADLISAIEQAAQEQKQEKLPLDPIKHLQDQLKSLRILLDNSLEREICLLDEVFKLREENLQLKQGKLFVVPIKTS</sequence>